<comment type="caution">
    <text evidence="1">The sequence shown here is derived from an EMBL/GenBank/DDBJ whole genome shotgun (WGS) entry which is preliminary data.</text>
</comment>
<dbReference type="AlphaFoldDB" id="A0A1Q8RRS5"/>
<evidence type="ECO:0008006" key="3">
    <source>
        <dbReference type="Google" id="ProtNLM"/>
    </source>
</evidence>
<keyword evidence="2" id="KW-1185">Reference proteome</keyword>
<reference evidence="1 2" key="1">
    <citation type="submission" date="2016-11" db="EMBL/GenBank/DDBJ databases">
        <title>Draft Genome Assembly of Colletotrichum chlorophyti a pathogen of herbaceous plants.</title>
        <authorList>
            <person name="Gan P."/>
            <person name="Narusaka M."/>
            <person name="Tsushima A."/>
            <person name="Narusaka Y."/>
            <person name="Takano Y."/>
            <person name="Shirasu K."/>
        </authorList>
    </citation>
    <scope>NUCLEOTIDE SEQUENCE [LARGE SCALE GENOMIC DNA]</scope>
    <source>
        <strain evidence="1 2">NTL11</strain>
    </source>
</reference>
<dbReference type="SUPFAM" id="SSF56281">
    <property type="entry name" value="Metallo-hydrolase/oxidoreductase"/>
    <property type="match status" value="1"/>
</dbReference>
<dbReference type="OrthoDB" id="9971601at2759"/>
<evidence type="ECO:0000313" key="1">
    <source>
        <dbReference type="EMBL" id="OLN87046.1"/>
    </source>
</evidence>
<dbReference type="InterPro" id="IPR036866">
    <property type="entry name" value="RibonucZ/Hydroxyglut_hydro"/>
</dbReference>
<protein>
    <recommendedName>
        <fullName evidence="3">Metallo-beta-lactamase domain-containing protein</fullName>
    </recommendedName>
</protein>
<name>A0A1Q8RRS5_9PEZI</name>
<gene>
    <name evidence="1" type="ORF">CCHL11_06482</name>
</gene>
<proteinExistence type="predicted"/>
<evidence type="ECO:0000313" key="2">
    <source>
        <dbReference type="Proteomes" id="UP000186583"/>
    </source>
</evidence>
<dbReference type="PANTHER" id="PTHR36142">
    <property type="entry name" value="METALLO-HYDROLASE/OXIDOREDUCTASE SUPERFAMILY PROTEIN"/>
    <property type="match status" value="1"/>
</dbReference>
<organism evidence="1 2">
    <name type="scientific">Colletotrichum chlorophyti</name>
    <dbReference type="NCBI Taxonomy" id="708187"/>
    <lineage>
        <taxon>Eukaryota</taxon>
        <taxon>Fungi</taxon>
        <taxon>Dikarya</taxon>
        <taxon>Ascomycota</taxon>
        <taxon>Pezizomycotina</taxon>
        <taxon>Sordariomycetes</taxon>
        <taxon>Hypocreomycetidae</taxon>
        <taxon>Glomerellales</taxon>
        <taxon>Glomerellaceae</taxon>
        <taxon>Colletotrichum</taxon>
    </lineage>
</organism>
<sequence length="320" mass="35430">MNRGELLSTLNSTKSSPARPILTLVNGDNTWLISIPRPAGTQGKAFYHILQDPWLGGSAIAGFAWVLRLDHKAKPALSSQQAIEDWIRDVETGVGGQKKDEEQWLDAVLITHFNLDHCHEGTLRAFEPSTKVFAVQDTVATITGWKHFDNVTTVPDFARGEQWPTTPDMPEWLRVFRLQDESGKYPNLHHGMVISTAASGKEEIVLYSPHGVEESIVGAAREANPDASMLAMLHPLHSCGLGAKAKGVDNGLKLVRQNEPKYWVNTHDDKLEYSGLLSYFMDHGRATLEQGLEKEAKEKGIEQKKPNYVVVENGASCILT</sequence>
<dbReference type="PANTHER" id="PTHR36142:SF2">
    <property type="entry name" value="METALLO-HYDROLASE_OXIDOREDUCTASE SUPERFAMILY PROTEIN"/>
    <property type="match status" value="1"/>
</dbReference>
<dbReference type="Proteomes" id="UP000186583">
    <property type="component" value="Unassembled WGS sequence"/>
</dbReference>
<accession>A0A1Q8RRS5</accession>
<dbReference type="Gene3D" id="3.60.15.10">
    <property type="entry name" value="Ribonuclease Z/Hydroxyacylglutathione hydrolase-like"/>
    <property type="match status" value="1"/>
</dbReference>
<dbReference type="EMBL" id="MPGH01000105">
    <property type="protein sequence ID" value="OLN87046.1"/>
    <property type="molecule type" value="Genomic_DNA"/>
</dbReference>